<evidence type="ECO:0000256" key="8">
    <source>
        <dbReference type="ARBA" id="ARBA00064268"/>
    </source>
</evidence>
<evidence type="ECO:0000256" key="7">
    <source>
        <dbReference type="ARBA" id="ARBA00057342"/>
    </source>
</evidence>
<feature type="repeat" description="WD" evidence="11">
    <location>
        <begin position="56"/>
        <end position="89"/>
    </location>
</feature>
<keyword evidence="5" id="KW-0508">mRNA splicing</keyword>
<dbReference type="PANTHER" id="PTHR44006:SF1">
    <property type="entry name" value="U5 SMALL NUCLEAR RIBONUCLEOPROTEIN 40 KDA PROTEIN"/>
    <property type="match status" value="1"/>
</dbReference>
<dbReference type="PROSITE" id="PS50082">
    <property type="entry name" value="WD_REPEATS_2"/>
    <property type="match status" value="6"/>
</dbReference>
<feature type="non-terminal residue" evidence="12">
    <location>
        <position position="351"/>
    </location>
</feature>
<evidence type="ECO:0000256" key="11">
    <source>
        <dbReference type="PROSITE-ProRule" id="PRU00221"/>
    </source>
</evidence>
<evidence type="ECO:0000256" key="9">
    <source>
        <dbReference type="ARBA" id="ARBA00073554"/>
    </source>
</evidence>
<dbReference type="InterPro" id="IPR052234">
    <property type="entry name" value="U5_snRNP_Component"/>
</dbReference>
<feature type="repeat" description="WD" evidence="11">
    <location>
        <begin position="99"/>
        <end position="140"/>
    </location>
</feature>
<dbReference type="PRINTS" id="PR00320">
    <property type="entry name" value="GPROTEINBRPT"/>
</dbReference>
<dbReference type="InterPro" id="IPR036322">
    <property type="entry name" value="WD40_repeat_dom_sf"/>
</dbReference>
<dbReference type="GO" id="GO:0003723">
    <property type="term" value="F:RNA binding"/>
    <property type="evidence" value="ECO:0007669"/>
    <property type="project" value="TreeGrafter"/>
</dbReference>
<feature type="repeat" description="WD" evidence="11">
    <location>
        <begin position="315"/>
        <end position="351"/>
    </location>
</feature>
<dbReference type="InterPro" id="IPR020472">
    <property type="entry name" value="WD40_PAC1"/>
</dbReference>
<dbReference type="PANTHER" id="PTHR44006">
    <property type="entry name" value="U5 SMALL NUCLEAR RIBONUCLEOPROTEIN 40 KDA PROTEIN"/>
    <property type="match status" value="1"/>
</dbReference>
<sequence>MTSEYDFRADSTPVPSQIRRARHCTMVVAHSRGGELACCFSGPPRTSSIMAPIMQLSGHQGDILCGKFHPDGEVLATSGMDRQIYFWNVYGECENIGVLAGHTNAVTDMHFNTDGTALYTASADKMVMCWDTVTGTRVKKLKGDSLLTNCHLSFKKSSGLSCTADQDGFVWSPRNRHLQGLMFSTLAVTSVTFNDTAEQVISGGIDNDMKVWDLRKNGLLYRMRGHNDTVTGISLSPDGSYVLSNAMDNTVRIWDVRPFAPQERCVKIFQGHQHNFENILLRCAWSPDGRRVGAGSSDRFVYVWDTTSRHILYKLPGHNGSVNAVEFHPKEPIVMSISNDKQIFLGEIDAK</sequence>
<feature type="repeat" description="WD" evidence="11">
    <location>
        <begin position="223"/>
        <end position="257"/>
    </location>
</feature>
<name>A0AAV2RIJ9_MEGNR</name>
<dbReference type="Proteomes" id="UP001497623">
    <property type="component" value="Unassembled WGS sequence"/>
</dbReference>
<dbReference type="GO" id="GO:0000375">
    <property type="term" value="P:RNA splicing, via transesterification reactions"/>
    <property type="evidence" value="ECO:0007669"/>
    <property type="project" value="UniProtKB-ARBA"/>
</dbReference>
<dbReference type="Pfam" id="PF00400">
    <property type="entry name" value="WD40"/>
    <property type="match status" value="6"/>
</dbReference>
<dbReference type="FunFam" id="2.130.10.10:FF:000229">
    <property type="entry name" value="Small nuclear ribonucleoprotein U5 subunit 40"/>
    <property type="match status" value="1"/>
</dbReference>
<gene>
    <name evidence="12" type="ORF">MNOR_LOCUS24554</name>
</gene>
<dbReference type="InterPro" id="IPR019775">
    <property type="entry name" value="WD40_repeat_CS"/>
</dbReference>
<evidence type="ECO:0000256" key="6">
    <source>
        <dbReference type="ARBA" id="ARBA00023242"/>
    </source>
</evidence>
<dbReference type="GO" id="GO:0006397">
    <property type="term" value="P:mRNA processing"/>
    <property type="evidence" value="ECO:0007669"/>
    <property type="project" value="UniProtKB-KW"/>
</dbReference>
<proteinExistence type="predicted"/>
<dbReference type="AlphaFoldDB" id="A0AAV2RIJ9"/>
<evidence type="ECO:0000256" key="4">
    <source>
        <dbReference type="ARBA" id="ARBA00022737"/>
    </source>
</evidence>
<organism evidence="12 13">
    <name type="scientific">Meganyctiphanes norvegica</name>
    <name type="common">Northern krill</name>
    <name type="synonym">Thysanopoda norvegica</name>
    <dbReference type="NCBI Taxonomy" id="48144"/>
    <lineage>
        <taxon>Eukaryota</taxon>
        <taxon>Metazoa</taxon>
        <taxon>Ecdysozoa</taxon>
        <taxon>Arthropoda</taxon>
        <taxon>Crustacea</taxon>
        <taxon>Multicrustacea</taxon>
        <taxon>Malacostraca</taxon>
        <taxon>Eumalacostraca</taxon>
        <taxon>Eucarida</taxon>
        <taxon>Euphausiacea</taxon>
        <taxon>Euphausiidae</taxon>
        <taxon>Meganyctiphanes</taxon>
    </lineage>
</organism>
<keyword evidence="2 11" id="KW-0853">WD repeat</keyword>
<reference evidence="12 13" key="1">
    <citation type="submission" date="2024-05" db="EMBL/GenBank/DDBJ databases">
        <authorList>
            <person name="Wallberg A."/>
        </authorList>
    </citation>
    <scope>NUCLEOTIDE SEQUENCE [LARGE SCALE GENOMIC DNA]</scope>
</reference>
<comment type="subcellular location">
    <subcellularLocation>
        <location evidence="1">Nucleus</location>
    </subcellularLocation>
</comment>
<dbReference type="CDD" id="cd00200">
    <property type="entry name" value="WD40"/>
    <property type="match status" value="1"/>
</dbReference>
<feature type="repeat" description="WD" evidence="11">
    <location>
        <begin position="181"/>
        <end position="222"/>
    </location>
</feature>
<dbReference type="SMART" id="SM00320">
    <property type="entry name" value="WD40"/>
    <property type="match status" value="6"/>
</dbReference>
<comment type="function">
    <text evidence="7">Required for pre-mRNA splicing as component of the activated spliceosome. Component of the U5 small nuclear ribonucleoprotein (snRNP) complex and the U4/U6-U5 tri-snRNP complex, building blocks of the spliceosome. As a component of the minor spliceosome, involved in the splicing of U12-type introns in pre-mRNAs.</text>
</comment>
<keyword evidence="6" id="KW-0539">Nucleus</keyword>
<dbReference type="GO" id="GO:0071013">
    <property type="term" value="C:catalytic step 2 spliceosome"/>
    <property type="evidence" value="ECO:0007669"/>
    <property type="project" value="TreeGrafter"/>
</dbReference>
<dbReference type="EMBL" id="CAXKWB010022636">
    <property type="protein sequence ID" value="CAL4124492.1"/>
    <property type="molecule type" value="Genomic_DNA"/>
</dbReference>
<evidence type="ECO:0000256" key="2">
    <source>
        <dbReference type="ARBA" id="ARBA00022574"/>
    </source>
</evidence>
<dbReference type="Gene3D" id="2.130.10.10">
    <property type="entry name" value="YVTN repeat-like/Quinoprotein amine dehydrogenase"/>
    <property type="match status" value="1"/>
</dbReference>
<dbReference type="PROSITE" id="PS00678">
    <property type="entry name" value="WD_REPEATS_1"/>
    <property type="match status" value="3"/>
</dbReference>
<dbReference type="GO" id="GO:0005682">
    <property type="term" value="C:U5 snRNP"/>
    <property type="evidence" value="ECO:0007669"/>
    <property type="project" value="UniProtKB-ARBA"/>
</dbReference>
<comment type="subunit">
    <text evidence="8">Component of the pre-catalytic and catalytic spliceosome complexes. Component of the postcatalytic spliceosome P complex. Part of the U5 snRNP complex. Interacts with PRPF8. Component of the U4/U6-U5 tri-snRNP complex composed of the U4, U6 and U5 snRNAs and at least PRPF3, PRPF4, PRPF6, PRPF8, PRPF31, SNRNP200, TXNL4A, WDR57, SNRNP40, DDX23, CD2BP2, PPIH, SNU13, EFTUD2, SART1 and USP39. Component of the minor spliceosome, which splices U12-type introns.</text>
</comment>
<dbReference type="InterPro" id="IPR001680">
    <property type="entry name" value="WD40_rpt"/>
</dbReference>
<dbReference type="InterPro" id="IPR015943">
    <property type="entry name" value="WD40/YVTN_repeat-like_dom_sf"/>
</dbReference>
<evidence type="ECO:0000256" key="10">
    <source>
        <dbReference type="ARBA" id="ARBA00075772"/>
    </source>
</evidence>
<evidence type="ECO:0000256" key="1">
    <source>
        <dbReference type="ARBA" id="ARBA00004123"/>
    </source>
</evidence>
<evidence type="ECO:0000313" key="12">
    <source>
        <dbReference type="EMBL" id="CAL4124492.1"/>
    </source>
</evidence>
<dbReference type="PROSITE" id="PS50294">
    <property type="entry name" value="WD_REPEATS_REGION"/>
    <property type="match status" value="5"/>
</dbReference>
<dbReference type="SUPFAM" id="SSF50978">
    <property type="entry name" value="WD40 repeat-like"/>
    <property type="match status" value="1"/>
</dbReference>
<keyword evidence="3" id="KW-0507">mRNA processing</keyword>
<evidence type="ECO:0000256" key="5">
    <source>
        <dbReference type="ARBA" id="ARBA00023187"/>
    </source>
</evidence>
<evidence type="ECO:0000256" key="3">
    <source>
        <dbReference type="ARBA" id="ARBA00022664"/>
    </source>
</evidence>
<keyword evidence="4" id="KW-0677">Repeat</keyword>
<accession>A0AAV2RIJ9</accession>
<comment type="caution">
    <text evidence="12">The sequence shown here is derived from an EMBL/GenBank/DDBJ whole genome shotgun (WGS) entry which is preliminary data.</text>
</comment>
<protein>
    <recommendedName>
        <fullName evidence="9">U5 small nuclear ribonucleoprotein 40 kDa protein</fullName>
    </recommendedName>
    <alternativeName>
        <fullName evidence="10">WD repeat-containing protein 57</fullName>
    </alternativeName>
</protein>
<feature type="repeat" description="WD" evidence="11">
    <location>
        <begin position="284"/>
        <end position="314"/>
    </location>
</feature>
<evidence type="ECO:0000313" key="13">
    <source>
        <dbReference type="Proteomes" id="UP001497623"/>
    </source>
</evidence>
<keyword evidence="13" id="KW-1185">Reference proteome</keyword>